<evidence type="ECO:0000313" key="4">
    <source>
        <dbReference type="Proteomes" id="UP001330812"/>
    </source>
</evidence>
<dbReference type="Pfam" id="PF00501">
    <property type="entry name" value="AMP-binding"/>
    <property type="match status" value="1"/>
</dbReference>
<dbReference type="Pfam" id="PF13193">
    <property type="entry name" value="AMP-binding_C"/>
    <property type="match status" value="1"/>
</dbReference>
<keyword evidence="4" id="KW-1185">Reference proteome</keyword>
<dbReference type="InterPro" id="IPR050237">
    <property type="entry name" value="ATP-dep_AMP-bd_enzyme"/>
</dbReference>
<dbReference type="Gene3D" id="3.30.300.30">
    <property type="match status" value="1"/>
</dbReference>
<reference evidence="3 4" key="1">
    <citation type="journal article" date="2015" name="Int. J. Syst. Evol. Microbiol.">
        <title>Amycolatopsis rhabdoformis sp. nov., an actinomycete isolated from a tropical forest soil.</title>
        <authorList>
            <person name="Souza W.R."/>
            <person name="Silva R.E."/>
            <person name="Goodfellow M."/>
            <person name="Busarakam K."/>
            <person name="Figueiro F.S."/>
            <person name="Ferreira D."/>
            <person name="Rodrigues-Filho E."/>
            <person name="Moraes L.A.B."/>
            <person name="Zucchi T.D."/>
        </authorList>
    </citation>
    <scope>NUCLEOTIDE SEQUENCE [LARGE SCALE GENOMIC DNA]</scope>
    <source>
        <strain evidence="3 4">NCIMB 14900</strain>
    </source>
</reference>
<dbReference type="Gene3D" id="3.40.50.12780">
    <property type="entry name" value="N-terminal domain of ligase-like"/>
    <property type="match status" value="1"/>
</dbReference>
<feature type="domain" description="AMP-binding enzyme C-terminal" evidence="2">
    <location>
        <begin position="398"/>
        <end position="455"/>
    </location>
</feature>
<gene>
    <name evidence="3" type="ORF">VSH64_12455</name>
</gene>
<name>A0ABZ1IGS5_9PSEU</name>
<evidence type="ECO:0000259" key="2">
    <source>
        <dbReference type="Pfam" id="PF13193"/>
    </source>
</evidence>
<organism evidence="3 4">
    <name type="scientific">Amycolatopsis rhabdoformis</name>
    <dbReference type="NCBI Taxonomy" id="1448059"/>
    <lineage>
        <taxon>Bacteria</taxon>
        <taxon>Bacillati</taxon>
        <taxon>Actinomycetota</taxon>
        <taxon>Actinomycetes</taxon>
        <taxon>Pseudonocardiales</taxon>
        <taxon>Pseudonocardiaceae</taxon>
        <taxon>Amycolatopsis</taxon>
    </lineage>
</organism>
<evidence type="ECO:0000259" key="1">
    <source>
        <dbReference type="Pfam" id="PF00501"/>
    </source>
</evidence>
<dbReference type="InterPro" id="IPR042099">
    <property type="entry name" value="ANL_N_sf"/>
</dbReference>
<dbReference type="PANTHER" id="PTHR43767:SF10">
    <property type="entry name" value="SURFACTIN SYNTHASE SUBUNIT 1"/>
    <property type="match status" value="1"/>
</dbReference>
<dbReference type="PANTHER" id="PTHR43767">
    <property type="entry name" value="LONG-CHAIN-FATTY-ACID--COA LIGASE"/>
    <property type="match status" value="1"/>
</dbReference>
<dbReference type="EMBL" id="CP142149">
    <property type="protein sequence ID" value="WSE32918.1"/>
    <property type="molecule type" value="Genomic_DNA"/>
</dbReference>
<dbReference type="SUPFAM" id="SSF56801">
    <property type="entry name" value="Acetyl-CoA synthetase-like"/>
    <property type="match status" value="1"/>
</dbReference>
<dbReference type="InterPro" id="IPR000873">
    <property type="entry name" value="AMP-dep_synth/lig_dom"/>
</dbReference>
<dbReference type="InterPro" id="IPR025110">
    <property type="entry name" value="AMP-bd_C"/>
</dbReference>
<dbReference type="Proteomes" id="UP001330812">
    <property type="component" value="Chromosome"/>
</dbReference>
<protein>
    <submittedName>
        <fullName evidence="3">Class I adenylate-forming enzyme family protein</fullName>
    </submittedName>
</protein>
<dbReference type="InterPro" id="IPR020845">
    <property type="entry name" value="AMP-binding_CS"/>
</dbReference>
<evidence type="ECO:0000313" key="3">
    <source>
        <dbReference type="EMBL" id="WSE32918.1"/>
    </source>
</evidence>
<dbReference type="RefSeq" id="WP_326835725.1">
    <property type="nucleotide sequence ID" value="NZ_CP142149.1"/>
</dbReference>
<dbReference type="CDD" id="cd04433">
    <property type="entry name" value="AFD_class_I"/>
    <property type="match status" value="1"/>
</dbReference>
<accession>A0ABZ1IGS5</accession>
<sequence length="468" mass="50581">MAMICGTDSVRTLTDLERDAVKMAEELASRGIGRSDRVLLKADNSVGYLTALLALMHVGASVALIDHQEKPESTGELMDRAGVVLCVTDENAELPEDTDVSRITIYELALASAGRTPKATLDTSAWCELPDGLLMWSSGSTGNPKAIVKSGGSFLENLRRNIDAVGHTESDVLAPFLPFSHQYGLSMLLIAWLTRCSLVVAPYRRLDHALKMADLCGATVFDATPATYRSMLNIARKRPALHATLDRARMLCVGAAPLIPGLVDSYVGEFGKPLLDSYGSTELGNVAFATTDNPVATGRPVRGVDVKIVDDNGAEVPAGETGEIMVRTPDVMAGYLDEYGQVDPVLGDWFASGDFGILDRGGSLHVLGRKRAVHRGGYTLYPDMIERRVAETGCLAKIVAVPCERYGSQLIAFVEDDTDRDPAFWRARMAEVLPAYEVPSRVVVIDAFPLNRNGKPDSRRLQELAVTA</sequence>
<proteinExistence type="predicted"/>
<dbReference type="PROSITE" id="PS00455">
    <property type="entry name" value="AMP_BINDING"/>
    <property type="match status" value="1"/>
</dbReference>
<feature type="domain" description="AMP-dependent synthetase/ligase" evidence="1">
    <location>
        <begin position="7"/>
        <end position="336"/>
    </location>
</feature>
<dbReference type="InterPro" id="IPR045851">
    <property type="entry name" value="AMP-bd_C_sf"/>
</dbReference>